<dbReference type="PROSITE" id="PS50862">
    <property type="entry name" value="AA_TRNA_LIGASE_II"/>
    <property type="match status" value="1"/>
</dbReference>
<comment type="caution">
    <text evidence="9">The sequence shown here is derived from an EMBL/GenBank/DDBJ whole genome shotgun (WGS) entry which is preliminary data.</text>
</comment>
<dbReference type="InterPro" id="IPR004524">
    <property type="entry name" value="Asp-tRNA-ligase_1"/>
</dbReference>
<dbReference type="InterPro" id="IPR012340">
    <property type="entry name" value="NA-bd_OB-fold"/>
</dbReference>
<keyword evidence="10" id="KW-1185">Reference proteome</keyword>
<reference evidence="9" key="1">
    <citation type="submission" date="2022-07" db="EMBL/GenBank/DDBJ databases">
        <title>Phylogenomic reconstructions and comparative analyses of Kickxellomycotina fungi.</title>
        <authorList>
            <person name="Reynolds N.K."/>
            <person name="Stajich J.E."/>
            <person name="Barry K."/>
            <person name="Grigoriev I.V."/>
            <person name="Crous P."/>
            <person name="Smith M.E."/>
        </authorList>
    </citation>
    <scope>NUCLEOTIDE SEQUENCE</scope>
    <source>
        <strain evidence="9">RSA 861</strain>
    </source>
</reference>
<dbReference type="GO" id="GO:0005524">
    <property type="term" value="F:ATP binding"/>
    <property type="evidence" value="ECO:0007669"/>
    <property type="project" value="UniProtKB-KW"/>
</dbReference>
<dbReference type="GO" id="GO:0004815">
    <property type="term" value="F:aspartate-tRNA ligase activity"/>
    <property type="evidence" value="ECO:0007669"/>
    <property type="project" value="UniProtKB-EC"/>
</dbReference>
<dbReference type="SUPFAM" id="SSF50249">
    <property type="entry name" value="Nucleic acid-binding proteins"/>
    <property type="match status" value="1"/>
</dbReference>
<dbReference type="EC" id="6.1.1.12" evidence="9"/>
<dbReference type="Gene3D" id="2.40.50.140">
    <property type="entry name" value="Nucleic acid-binding proteins"/>
    <property type="match status" value="1"/>
</dbReference>
<evidence type="ECO:0000256" key="3">
    <source>
        <dbReference type="ARBA" id="ARBA00022741"/>
    </source>
</evidence>
<protein>
    <submittedName>
        <fullName evidence="9">Aspartate--tRNA ligase msd1</fullName>
        <ecNumber evidence="9">6.1.1.12</ecNumber>
    </submittedName>
</protein>
<name>A0A9W8ALY1_9FUNG</name>
<dbReference type="CDD" id="cd04317">
    <property type="entry name" value="EcAspRS_like_N"/>
    <property type="match status" value="1"/>
</dbReference>
<evidence type="ECO:0000256" key="1">
    <source>
        <dbReference type="ARBA" id="ARBA00006303"/>
    </source>
</evidence>
<dbReference type="InterPro" id="IPR006195">
    <property type="entry name" value="aa-tRNA-synth_II"/>
</dbReference>
<sequence>MATETGTTDPEAVPGVHVPSSGPMGFLSEVRLGRSHTCGELRTSDIGKTVRLCGWVQYVRKATSDLLFLGIRDKHGVTQAVYQVSDPSATPTSGTVTPEQFQGILRLAPESVLYVTGKVTRRPDFMVNKSMSTGEVEVTVNTAKVLNVARNLPFAPDDTRDLPKEEIRLKHRHVDLRRPSLQNNLALRSQICHTVRKFLIDDEKFMEVETPILFKSTPEGAREYLVPTRARNRFFALPQSPQQFKQLLMVGGVDKYFQIARCFRDEDARSDRQPEFTQIDLEMSFVTERHVMDLVERMVQRIWQTVRGVDILAAGPLPRITYQDAIAKYGSDKPDVRLGMEIHPLTAETDVAGTQHGPLLREYLIIPGRGQIKRRQLDQLKQAIQESQRNGESTANSVYLQEPEKLRCFSSYSLLDNQHDNATSVPLPDAIAHLEPGNIVVVSERRAREHPDFTTLGRVRLFAAQLLRSKDLLTIDESQFAFLWVHSFPLFTPELDKDDRVVRLASTHHPFTAPADTDLKHLHTHPEAVRAKHYDLVLNGMEIGGGSIRIHSPDLQRYIFEEILKLTPVERSRFDHLLEAFEHGCPPHGGIALGLDRLVSILCGTSSIRDVIAFPKSSSGHDLLMNSPSAATPEQLDTYHIHVADEE</sequence>
<keyword evidence="5" id="KW-0648">Protein biosynthesis</keyword>
<keyword evidence="4" id="KW-0067">ATP-binding</keyword>
<evidence type="ECO:0000259" key="8">
    <source>
        <dbReference type="PROSITE" id="PS50862"/>
    </source>
</evidence>
<evidence type="ECO:0000256" key="4">
    <source>
        <dbReference type="ARBA" id="ARBA00022840"/>
    </source>
</evidence>
<dbReference type="PANTHER" id="PTHR22594">
    <property type="entry name" value="ASPARTYL/LYSYL-TRNA SYNTHETASE"/>
    <property type="match status" value="1"/>
</dbReference>
<dbReference type="EMBL" id="JANBPT010000016">
    <property type="protein sequence ID" value="KAJ1930068.1"/>
    <property type="molecule type" value="Genomic_DNA"/>
</dbReference>
<dbReference type="InterPro" id="IPR004364">
    <property type="entry name" value="Aa-tRNA-synt_II"/>
</dbReference>
<dbReference type="PANTHER" id="PTHR22594:SF5">
    <property type="entry name" value="ASPARTATE--TRNA LIGASE, MITOCHONDRIAL"/>
    <property type="match status" value="1"/>
</dbReference>
<evidence type="ECO:0000256" key="2">
    <source>
        <dbReference type="ARBA" id="ARBA00022598"/>
    </source>
</evidence>
<evidence type="ECO:0000313" key="10">
    <source>
        <dbReference type="Proteomes" id="UP001150569"/>
    </source>
</evidence>
<comment type="similarity">
    <text evidence="1">Belongs to the class-II aminoacyl-tRNA synthetase family. Type 1 subfamily.</text>
</comment>
<dbReference type="NCBIfam" id="TIGR00459">
    <property type="entry name" value="aspS_bact"/>
    <property type="match status" value="1"/>
</dbReference>
<feature type="region of interest" description="Disordered" evidence="7">
    <location>
        <begin position="1"/>
        <end position="20"/>
    </location>
</feature>
<keyword evidence="6" id="KW-0030">Aminoacyl-tRNA synthetase</keyword>
<dbReference type="NCBIfam" id="NF001750">
    <property type="entry name" value="PRK00476.1"/>
    <property type="match status" value="1"/>
</dbReference>
<feature type="domain" description="Aminoacyl-transfer RNA synthetases class-II family profile" evidence="8">
    <location>
        <begin position="185"/>
        <end position="615"/>
    </location>
</feature>
<dbReference type="Pfam" id="PF01336">
    <property type="entry name" value="tRNA_anti-codon"/>
    <property type="match status" value="1"/>
</dbReference>
<dbReference type="PRINTS" id="PR01042">
    <property type="entry name" value="TRNASYNTHASP"/>
</dbReference>
<dbReference type="InterPro" id="IPR004115">
    <property type="entry name" value="GAD-like_sf"/>
</dbReference>
<dbReference type="GO" id="GO:0003676">
    <property type="term" value="F:nucleic acid binding"/>
    <property type="evidence" value="ECO:0007669"/>
    <property type="project" value="InterPro"/>
</dbReference>
<dbReference type="SUPFAM" id="SSF55681">
    <property type="entry name" value="Class II aaRS and biotin synthetases"/>
    <property type="match status" value="1"/>
</dbReference>
<keyword evidence="3" id="KW-0547">Nucleotide-binding</keyword>
<dbReference type="InterPro" id="IPR004365">
    <property type="entry name" value="NA-bd_OB_tRNA"/>
</dbReference>
<accession>A0A9W8ALY1</accession>
<evidence type="ECO:0000256" key="6">
    <source>
        <dbReference type="ARBA" id="ARBA00023146"/>
    </source>
</evidence>
<dbReference type="CDD" id="cd00777">
    <property type="entry name" value="AspRS_core"/>
    <property type="match status" value="1"/>
</dbReference>
<dbReference type="Proteomes" id="UP001150569">
    <property type="component" value="Unassembled WGS sequence"/>
</dbReference>
<evidence type="ECO:0000313" key="9">
    <source>
        <dbReference type="EMBL" id="KAJ1930068.1"/>
    </source>
</evidence>
<dbReference type="GO" id="GO:0006422">
    <property type="term" value="P:aspartyl-tRNA aminoacylation"/>
    <property type="evidence" value="ECO:0007669"/>
    <property type="project" value="TreeGrafter"/>
</dbReference>
<dbReference type="HAMAP" id="MF_00044">
    <property type="entry name" value="Asp_tRNA_synth_type1"/>
    <property type="match status" value="1"/>
</dbReference>
<dbReference type="Gene3D" id="3.30.930.10">
    <property type="entry name" value="Bira Bifunctional Protein, Domain 2"/>
    <property type="match status" value="1"/>
</dbReference>
<evidence type="ECO:0000256" key="7">
    <source>
        <dbReference type="SAM" id="MobiDB-lite"/>
    </source>
</evidence>
<dbReference type="Gene3D" id="3.30.1360.30">
    <property type="entry name" value="GAD-like domain"/>
    <property type="match status" value="1"/>
</dbReference>
<proteinExistence type="inferred from homology"/>
<evidence type="ECO:0000256" key="5">
    <source>
        <dbReference type="ARBA" id="ARBA00022917"/>
    </source>
</evidence>
<dbReference type="Pfam" id="PF00152">
    <property type="entry name" value="tRNA-synt_2"/>
    <property type="match status" value="1"/>
</dbReference>
<dbReference type="OrthoDB" id="439710at2759"/>
<dbReference type="InterPro" id="IPR002312">
    <property type="entry name" value="Asp/Asn-tRNA-synth_IIb"/>
</dbReference>
<dbReference type="AlphaFoldDB" id="A0A9W8ALY1"/>
<organism evidence="9 10">
    <name type="scientific">Tieghemiomyces parasiticus</name>
    <dbReference type="NCBI Taxonomy" id="78921"/>
    <lineage>
        <taxon>Eukaryota</taxon>
        <taxon>Fungi</taxon>
        <taxon>Fungi incertae sedis</taxon>
        <taxon>Zoopagomycota</taxon>
        <taxon>Kickxellomycotina</taxon>
        <taxon>Dimargaritomycetes</taxon>
        <taxon>Dimargaritales</taxon>
        <taxon>Dimargaritaceae</taxon>
        <taxon>Tieghemiomyces</taxon>
    </lineage>
</organism>
<dbReference type="InterPro" id="IPR047090">
    <property type="entry name" value="AspRS_core"/>
</dbReference>
<gene>
    <name evidence="9" type="primary">MSD1_1</name>
    <name evidence="9" type="ORF">IWQ60_000611</name>
</gene>
<dbReference type="GO" id="GO:0005739">
    <property type="term" value="C:mitochondrion"/>
    <property type="evidence" value="ECO:0007669"/>
    <property type="project" value="TreeGrafter"/>
</dbReference>
<dbReference type="InterPro" id="IPR047089">
    <property type="entry name" value="Asp-tRNA-ligase_1_N"/>
</dbReference>
<dbReference type="InterPro" id="IPR045864">
    <property type="entry name" value="aa-tRNA-synth_II/BPL/LPL"/>
</dbReference>
<keyword evidence="2 9" id="KW-0436">Ligase</keyword>